<dbReference type="Proteomes" id="UP000572540">
    <property type="component" value="Unassembled WGS sequence"/>
</dbReference>
<evidence type="ECO:0000313" key="4">
    <source>
        <dbReference type="Proteomes" id="UP000572540"/>
    </source>
</evidence>
<comment type="caution">
    <text evidence="2">The sequence shown here is derived from an EMBL/GenBank/DDBJ whole genome shotgun (WGS) entry which is preliminary data.</text>
</comment>
<dbReference type="Proteomes" id="UP000540929">
    <property type="component" value="Unassembled WGS sequence"/>
</dbReference>
<keyword evidence="3" id="KW-1185">Reference proteome</keyword>
<accession>A0A7Y9WS52</accession>
<protein>
    <submittedName>
        <fullName evidence="2">Uncharacterized protein</fullName>
    </submittedName>
</protein>
<proteinExistence type="predicted"/>
<dbReference type="EMBL" id="JACCAU010000001">
    <property type="protein sequence ID" value="NYH15492.1"/>
    <property type="molecule type" value="Genomic_DNA"/>
</dbReference>
<name>A0A7Y9WS52_9BURK</name>
<sequence>MGKQVALEGDVCACQCYPLPVMLASQSDMTMSFEAHELARMGLGSDGASINETPASDHWIRFALNERGSCEGLGCRAHFADGSVAHGTFDANNIVHFERPNATPCQKVELAIDYEKPSRSLVHSLLSAMLE</sequence>
<evidence type="ECO:0000313" key="3">
    <source>
        <dbReference type="Proteomes" id="UP000540929"/>
    </source>
</evidence>
<reference evidence="3 4" key="1">
    <citation type="submission" date="2020-07" db="EMBL/GenBank/DDBJ databases">
        <title>Exploring microbial biodiversity for novel pathways involved in the catabolism of aromatic compounds derived from lignin.</title>
        <authorList>
            <person name="Elkins J."/>
        </authorList>
    </citation>
    <scope>NUCLEOTIDE SEQUENCE [LARGE SCALE GENOMIC DNA]</scope>
    <source>
        <strain evidence="1 4">H2C3B</strain>
        <strain evidence="2 3">H2C3C</strain>
    </source>
</reference>
<dbReference type="EMBL" id="JACCAS010000002">
    <property type="protein sequence ID" value="NYH26200.1"/>
    <property type="molecule type" value="Genomic_DNA"/>
</dbReference>
<dbReference type="AlphaFoldDB" id="A0A7Y9WS52"/>
<evidence type="ECO:0000313" key="1">
    <source>
        <dbReference type="EMBL" id="NYH15492.1"/>
    </source>
</evidence>
<evidence type="ECO:0000313" key="2">
    <source>
        <dbReference type="EMBL" id="NYH26200.1"/>
    </source>
</evidence>
<gene>
    <name evidence="2" type="ORF">GGD40_005771</name>
    <name evidence="1" type="ORF">GGD41_002720</name>
</gene>
<organism evidence="2 3">
    <name type="scientific">Paraburkholderia bryophila</name>
    <dbReference type="NCBI Taxonomy" id="420952"/>
    <lineage>
        <taxon>Bacteria</taxon>
        <taxon>Pseudomonadati</taxon>
        <taxon>Pseudomonadota</taxon>
        <taxon>Betaproteobacteria</taxon>
        <taxon>Burkholderiales</taxon>
        <taxon>Burkholderiaceae</taxon>
        <taxon>Paraburkholderia</taxon>
    </lineage>
</organism>